<evidence type="ECO:0000313" key="1">
    <source>
        <dbReference type="EMBL" id="VVC91919.1"/>
    </source>
</evidence>
<evidence type="ECO:0000313" key="2">
    <source>
        <dbReference type="Proteomes" id="UP000324832"/>
    </source>
</evidence>
<protein>
    <submittedName>
        <fullName evidence="1">Uncharacterized protein</fullName>
    </submittedName>
</protein>
<name>A0A5E4Q3Q4_9NEOP</name>
<feature type="non-terminal residue" evidence="1">
    <location>
        <position position="1"/>
    </location>
</feature>
<proteinExistence type="predicted"/>
<dbReference type="EMBL" id="FZQP02001138">
    <property type="protein sequence ID" value="VVC91919.1"/>
    <property type="molecule type" value="Genomic_DNA"/>
</dbReference>
<dbReference type="Proteomes" id="UP000324832">
    <property type="component" value="Unassembled WGS sequence"/>
</dbReference>
<keyword evidence="2" id="KW-1185">Reference proteome</keyword>
<reference evidence="1 2" key="1">
    <citation type="submission" date="2017-07" db="EMBL/GenBank/DDBJ databases">
        <authorList>
            <person name="Talla V."/>
            <person name="Backstrom N."/>
        </authorList>
    </citation>
    <scope>NUCLEOTIDE SEQUENCE [LARGE SCALE GENOMIC DNA]</scope>
</reference>
<sequence length="72" mass="8403">RWQIGKSASYKYKALSSKQCLIYTLELYLWVVDKVKASQVHCKHNDICCGLAIKLPFNIFNSISLIWFPHSR</sequence>
<gene>
    <name evidence="1" type="ORF">LSINAPIS_LOCUS4474</name>
</gene>
<dbReference type="AlphaFoldDB" id="A0A5E4Q3Q4"/>
<accession>A0A5E4Q3Q4</accession>
<organism evidence="1 2">
    <name type="scientific">Leptidea sinapis</name>
    <dbReference type="NCBI Taxonomy" id="189913"/>
    <lineage>
        <taxon>Eukaryota</taxon>
        <taxon>Metazoa</taxon>
        <taxon>Ecdysozoa</taxon>
        <taxon>Arthropoda</taxon>
        <taxon>Hexapoda</taxon>
        <taxon>Insecta</taxon>
        <taxon>Pterygota</taxon>
        <taxon>Neoptera</taxon>
        <taxon>Endopterygota</taxon>
        <taxon>Lepidoptera</taxon>
        <taxon>Glossata</taxon>
        <taxon>Ditrysia</taxon>
        <taxon>Papilionoidea</taxon>
        <taxon>Pieridae</taxon>
        <taxon>Dismorphiinae</taxon>
        <taxon>Leptidea</taxon>
    </lineage>
</organism>